<gene>
    <name evidence="9" type="ORF">AB1Y20_013987</name>
</gene>
<sequence>MWGARLAIGSCLAVGCLWMHRRLQCALLQRKILGPALFSGAVASSLTIHAPRLPLAVLASATSLHALCVLSYAAVKVSRPFDDSPQSPAPGMRRCTYCHRLVVDVLRTKHCFECRRCTAEFDHHCGWVGHCIGAKNYGRFFAMLSLVLASTLTQLLLDVRWLRRAPPRALWAVKAHALLAAGLALPVSALWLFHCYLGVTRQTTYEFITASHWFSRRSPPREAGEHTLALPDSVPSSPEVRRLTSALSGLALDGLASPKSQSHLCAAAILPSPDDGEPGLILDGAVSLNGNSRLCSDGESSQSGDS</sequence>
<evidence type="ECO:0000256" key="7">
    <source>
        <dbReference type="RuleBase" id="RU079119"/>
    </source>
</evidence>
<dbReference type="InterPro" id="IPR001594">
    <property type="entry name" value="Palmitoyltrfase_DHHC"/>
</dbReference>
<keyword evidence="3 7" id="KW-0812">Transmembrane</keyword>
<feature type="transmembrane region" description="Helical" evidence="7">
    <location>
        <begin position="169"/>
        <end position="193"/>
    </location>
</feature>
<dbReference type="GO" id="GO:0016020">
    <property type="term" value="C:membrane"/>
    <property type="evidence" value="ECO:0007669"/>
    <property type="project" value="UniProtKB-SubCell"/>
</dbReference>
<dbReference type="Pfam" id="PF01529">
    <property type="entry name" value="DHHC"/>
    <property type="match status" value="1"/>
</dbReference>
<dbReference type="PANTHER" id="PTHR22883">
    <property type="entry name" value="ZINC FINGER DHHC DOMAIN CONTAINING PROTEIN"/>
    <property type="match status" value="1"/>
</dbReference>
<comment type="caution">
    <text evidence="9">The sequence shown here is derived from an EMBL/GenBank/DDBJ whole genome shotgun (WGS) entry which is preliminary data.</text>
</comment>
<comment type="catalytic activity">
    <reaction evidence="7">
        <text>L-cysteinyl-[protein] + hexadecanoyl-CoA = S-hexadecanoyl-L-cysteinyl-[protein] + CoA</text>
        <dbReference type="Rhea" id="RHEA:36683"/>
        <dbReference type="Rhea" id="RHEA-COMP:10131"/>
        <dbReference type="Rhea" id="RHEA-COMP:11032"/>
        <dbReference type="ChEBI" id="CHEBI:29950"/>
        <dbReference type="ChEBI" id="CHEBI:57287"/>
        <dbReference type="ChEBI" id="CHEBI:57379"/>
        <dbReference type="ChEBI" id="CHEBI:74151"/>
        <dbReference type="EC" id="2.3.1.225"/>
    </reaction>
</comment>
<evidence type="ECO:0000256" key="4">
    <source>
        <dbReference type="ARBA" id="ARBA00022989"/>
    </source>
</evidence>
<keyword evidence="2 7" id="KW-0808">Transferase</keyword>
<evidence type="ECO:0000256" key="3">
    <source>
        <dbReference type="ARBA" id="ARBA00022692"/>
    </source>
</evidence>
<dbReference type="InterPro" id="IPR039859">
    <property type="entry name" value="PFA4/ZDH16/20/ERF2-like"/>
</dbReference>
<dbReference type="AlphaFoldDB" id="A0AB34IF70"/>
<dbReference type="PROSITE" id="PS51257">
    <property type="entry name" value="PROKAR_LIPOPROTEIN"/>
    <property type="match status" value="1"/>
</dbReference>
<keyword evidence="10" id="KW-1185">Reference proteome</keyword>
<dbReference type="Proteomes" id="UP001515480">
    <property type="component" value="Unassembled WGS sequence"/>
</dbReference>
<reference evidence="9 10" key="1">
    <citation type="journal article" date="2024" name="Science">
        <title>Giant polyketide synthase enzymes in the biosynthesis of giant marine polyether toxins.</title>
        <authorList>
            <person name="Fallon T.R."/>
            <person name="Shende V.V."/>
            <person name="Wierzbicki I.H."/>
            <person name="Pendleton A.L."/>
            <person name="Watervoot N.F."/>
            <person name="Auber R.P."/>
            <person name="Gonzalez D.J."/>
            <person name="Wisecaver J.H."/>
            <person name="Moore B.S."/>
        </authorList>
    </citation>
    <scope>NUCLEOTIDE SEQUENCE [LARGE SCALE GENOMIC DNA]</scope>
    <source>
        <strain evidence="9 10">12B1</strain>
    </source>
</reference>
<keyword evidence="5 7" id="KW-0472">Membrane</keyword>
<evidence type="ECO:0000256" key="1">
    <source>
        <dbReference type="ARBA" id="ARBA00004141"/>
    </source>
</evidence>
<evidence type="ECO:0000313" key="9">
    <source>
        <dbReference type="EMBL" id="KAL1498675.1"/>
    </source>
</evidence>
<evidence type="ECO:0000313" key="10">
    <source>
        <dbReference type="Proteomes" id="UP001515480"/>
    </source>
</evidence>
<evidence type="ECO:0000259" key="8">
    <source>
        <dbReference type="Pfam" id="PF01529"/>
    </source>
</evidence>
<name>A0AB34IF70_PRYPA</name>
<accession>A0AB34IF70</accession>
<feature type="domain" description="Palmitoyltransferase DHHC" evidence="8">
    <location>
        <begin position="95"/>
        <end position="209"/>
    </location>
</feature>
<proteinExistence type="inferred from homology"/>
<comment type="subcellular location">
    <subcellularLocation>
        <location evidence="1">Membrane</location>
        <topology evidence="1">Multi-pass membrane protein</topology>
    </subcellularLocation>
</comment>
<organism evidence="9 10">
    <name type="scientific">Prymnesium parvum</name>
    <name type="common">Toxic golden alga</name>
    <dbReference type="NCBI Taxonomy" id="97485"/>
    <lineage>
        <taxon>Eukaryota</taxon>
        <taxon>Haptista</taxon>
        <taxon>Haptophyta</taxon>
        <taxon>Prymnesiophyceae</taxon>
        <taxon>Prymnesiales</taxon>
        <taxon>Prymnesiaceae</taxon>
        <taxon>Prymnesium</taxon>
    </lineage>
</organism>
<evidence type="ECO:0000256" key="6">
    <source>
        <dbReference type="ARBA" id="ARBA00023315"/>
    </source>
</evidence>
<comment type="domain">
    <text evidence="7">The DHHC domain is required for palmitoyltransferase activity.</text>
</comment>
<comment type="similarity">
    <text evidence="7">Belongs to the DHHC palmitoyltransferase family.</text>
</comment>
<dbReference type="GO" id="GO:0005794">
    <property type="term" value="C:Golgi apparatus"/>
    <property type="evidence" value="ECO:0007669"/>
    <property type="project" value="TreeGrafter"/>
</dbReference>
<dbReference type="GO" id="GO:0019706">
    <property type="term" value="F:protein-cysteine S-palmitoyltransferase activity"/>
    <property type="evidence" value="ECO:0007669"/>
    <property type="project" value="UniProtKB-EC"/>
</dbReference>
<protein>
    <recommendedName>
        <fullName evidence="7">Palmitoyltransferase</fullName>
        <ecNumber evidence="7">2.3.1.225</ecNumber>
    </recommendedName>
</protein>
<dbReference type="PROSITE" id="PS50216">
    <property type="entry name" value="DHHC"/>
    <property type="match status" value="1"/>
</dbReference>
<evidence type="ECO:0000256" key="2">
    <source>
        <dbReference type="ARBA" id="ARBA00022679"/>
    </source>
</evidence>
<dbReference type="EMBL" id="JBGBPQ010000027">
    <property type="protein sequence ID" value="KAL1498675.1"/>
    <property type="molecule type" value="Genomic_DNA"/>
</dbReference>
<dbReference type="GO" id="GO:0006612">
    <property type="term" value="P:protein targeting to membrane"/>
    <property type="evidence" value="ECO:0007669"/>
    <property type="project" value="TreeGrafter"/>
</dbReference>
<feature type="transmembrane region" description="Helical" evidence="7">
    <location>
        <begin position="137"/>
        <end position="157"/>
    </location>
</feature>
<dbReference type="PANTHER" id="PTHR22883:SF203">
    <property type="entry name" value="PALMITOYLTRANSFERASE"/>
    <property type="match status" value="1"/>
</dbReference>
<dbReference type="EC" id="2.3.1.225" evidence="7"/>
<dbReference type="GO" id="GO:0005783">
    <property type="term" value="C:endoplasmic reticulum"/>
    <property type="evidence" value="ECO:0007669"/>
    <property type="project" value="TreeGrafter"/>
</dbReference>
<evidence type="ECO:0000256" key="5">
    <source>
        <dbReference type="ARBA" id="ARBA00023136"/>
    </source>
</evidence>
<keyword evidence="4 7" id="KW-1133">Transmembrane helix</keyword>
<keyword evidence="6 7" id="KW-0012">Acyltransferase</keyword>